<evidence type="ECO:0000256" key="3">
    <source>
        <dbReference type="ARBA" id="ARBA00022618"/>
    </source>
</evidence>
<proteinExistence type="inferred from homology"/>
<evidence type="ECO:0000256" key="9">
    <source>
        <dbReference type="ARBA" id="ARBA00023316"/>
    </source>
</evidence>
<dbReference type="GO" id="GO:0009252">
    <property type="term" value="P:peptidoglycan biosynthetic process"/>
    <property type="evidence" value="ECO:0007669"/>
    <property type="project" value="UniProtKB-KW"/>
</dbReference>
<dbReference type="HAMAP" id="MF_00364">
    <property type="entry name" value="NagZ"/>
    <property type="match status" value="1"/>
</dbReference>
<evidence type="ECO:0000259" key="12">
    <source>
        <dbReference type="Pfam" id="PF00933"/>
    </source>
</evidence>
<feature type="site" description="Important for catalytic activity" evidence="11">
    <location>
        <position position="174"/>
    </location>
</feature>
<dbReference type="SUPFAM" id="SSF51445">
    <property type="entry name" value="(Trans)glycosidases"/>
    <property type="match status" value="1"/>
</dbReference>
<evidence type="ECO:0000256" key="1">
    <source>
        <dbReference type="ARBA" id="ARBA00001231"/>
    </source>
</evidence>
<dbReference type="UniPathway" id="UPA00544"/>
<dbReference type="PROSITE" id="PS00775">
    <property type="entry name" value="GLYCOSYL_HYDROL_F3"/>
    <property type="match status" value="1"/>
</dbReference>
<dbReference type="InterPro" id="IPR019800">
    <property type="entry name" value="Glyco_hydro_3_AS"/>
</dbReference>
<evidence type="ECO:0000256" key="7">
    <source>
        <dbReference type="ARBA" id="ARBA00023295"/>
    </source>
</evidence>
<dbReference type="GO" id="GO:0005975">
    <property type="term" value="P:carbohydrate metabolic process"/>
    <property type="evidence" value="ECO:0007669"/>
    <property type="project" value="InterPro"/>
</dbReference>
<dbReference type="GO" id="GO:0005737">
    <property type="term" value="C:cytoplasm"/>
    <property type="evidence" value="ECO:0007669"/>
    <property type="project" value="UniProtKB-SubCell"/>
</dbReference>
<reference evidence="13 14" key="1">
    <citation type="submission" date="2020-08" db="EMBL/GenBank/DDBJ databases">
        <title>Stenotrophomonas tumulicola JCM 30961.</title>
        <authorList>
            <person name="Deng Y."/>
        </authorList>
    </citation>
    <scope>NUCLEOTIDE SEQUENCE [LARGE SCALE GENOMIC DNA]</scope>
    <source>
        <strain evidence="13 14">JCM 30961</strain>
    </source>
</reference>
<feature type="binding site" evidence="11">
    <location>
        <position position="133"/>
    </location>
    <ligand>
        <name>substrate</name>
    </ligand>
</feature>
<dbReference type="GO" id="GO:0009254">
    <property type="term" value="P:peptidoglycan turnover"/>
    <property type="evidence" value="ECO:0007669"/>
    <property type="project" value="UniProtKB-UniRule"/>
</dbReference>
<keyword evidence="7 11" id="KW-0326">Glycosidase</keyword>
<dbReference type="Gene3D" id="3.20.20.300">
    <property type="entry name" value="Glycoside hydrolase, family 3, N-terminal domain"/>
    <property type="match status" value="1"/>
</dbReference>
<dbReference type="Pfam" id="PF00933">
    <property type="entry name" value="Glyco_hydro_3"/>
    <property type="match status" value="1"/>
</dbReference>
<dbReference type="InterPro" id="IPR017853">
    <property type="entry name" value="GH"/>
</dbReference>
<comment type="catalytic activity">
    <reaction evidence="1 11">
        <text>Hydrolysis of terminal non-reducing N-acetyl-D-hexosamine residues in N-acetyl-beta-D-hexosaminides.</text>
        <dbReference type="EC" id="3.2.1.52"/>
    </reaction>
</comment>
<keyword evidence="6 11" id="KW-0573">Peptidoglycan synthesis</keyword>
<evidence type="ECO:0000256" key="5">
    <source>
        <dbReference type="ARBA" id="ARBA00022960"/>
    </source>
</evidence>
<dbReference type="EC" id="3.2.1.52" evidence="11"/>
<dbReference type="GO" id="GO:0004563">
    <property type="term" value="F:beta-N-acetylhexosaminidase activity"/>
    <property type="evidence" value="ECO:0007669"/>
    <property type="project" value="UniProtKB-UniRule"/>
</dbReference>
<feature type="active site" description="Proton donor/acceptor" evidence="11">
    <location>
        <position position="176"/>
    </location>
</feature>
<dbReference type="EMBL" id="JACGXS010000001">
    <property type="protein sequence ID" value="MBA8680320.1"/>
    <property type="molecule type" value="Genomic_DNA"/>
</dbReference>
<evidence type="ECO:0000256" key="4">
    <source>
        <dbReference type="ARBA" id="ARBA00022801"/>
    </source>
</evidence>
<dbReference type="FunFam" id="3.20.20.300:FF:000001">
    <property type="entry name" value="Beta-hexosaminidase"/>
    <property type="match status" value="1"/>
</dbReference>
<evidence type="ECO:0000256" key="6">
    <source>
        <dbReference type="ARBA" id="ARBA00022984"/>
    </source>
</evidence>
<gene>
    <name evidence="11 13" type="primary">nagZ</name>
    <name evidence="13" type="ORF">H4O11_00645</name>
</gene>
<accession>A0A7W3FIV7</accession>
<dbReference type="InterPro" id="IPR001764">
    <property type="entry name" value="Glyco_hydro_3_N"/>
</dbReference>
<comment type="similarity">
    <text evidence="11">Belongs to the glycosyl hydrolase 3 family. NagZ subfamily.</text>
</comment>
<comment type="pathway">
    <text evidence="10 11">Cell wall biogenesis; peptidoglycan recycling.</text>
</comment>
<feature type="active site" description="Nucleophile" evidence="11">
    <location>
        <position position="247"/>
    </location>
</feature>
<dbReference type="RefSeq" id="WP_182337497.1">
    <property type="nucleotide sequence ID" value="NZ_JACGXS010000001.1"/>
</dbReference>
<keyword evidence="3 11" id="KW-0132">Cell division</keyword>
<sequence>MLLIGVAGIELTAQERAWLQHDAVAGVVLFKRNFASPQQVAELSAAIRDAAPRPQLICVDQEGGRVQRFQQGFSALPPLQDIGARHAHDPQRALAMAEQHAWLMASEVRASGVDLSFAPVVDLARGNRAIGNRAFSDDPQVVAAFTEAYVRGMHAAGMAATLKHFPGHGTVLEDTHVDTAVDPRALDELRAQDLLPFVAGIAAGADAVMMAHVVYPQVAPEPAGYSRRWIEEILRGELGFRGVVFSDDIGMAASFSAGGVKARVDAHLDAGCDVVLVCHPELVEESLRAVEHRTSNTAALLGLIGRGALGWDGLLADARHGDTRTRLLESLGRTV</sequence>
<evidence type="ECO:0000256" key="2">
    <source>
        <dbReference type="ARBA" id="ARBA00022490"/>
    </source>
</evidence>
<dbReference type="InterPro" id="IPR022956">
    <property type="entry name" value="Beta_hexosaminidase_bac"/>
</dbReference>
<evidence type="ECO:0000313" key="14">
    <source>
        <dbReference type="Proteomes" id="UP000547058"/>
    </source>
</evidence>
<dbReference type="PANTHER" id="PTHR30480:SF13">
    <property type="entry name" value="BETA-HEXOSAMINIDASE"/>
    <property type="match status" value="1"/>
</dbReference>
<name>A0A7W3FIV7_9GAMM</name>
<dbReference type="AlphaFoldDB" id="A0A7W3FIV7"/>
<feature type="binding site" evidence="11">
    <location>
        <position position="68"/>
    </location>
    <ligand>
        <name>substrate</name>
    </ligand>
</feature>
<keyword evidence="9 11" id="KW-0961">Cell wall biogenesis/degradation</keyword>
<dbReference type="InterPro" id="IPR036962">
    <property type="entry name" value="Glyco_hydro_3_N_sf"/>
</dbReference>
<keyword evidence="2 11" id="KW-0963">Cytoplasm</keyword>
<dbReference type="Proteomes" id="UP000547058">
    <property type="component" value="Unassembled WGS sequence"/>
</dbReference>
<evidence type="ECO:0000256" key="11">
    <source>
        <dbReference type="HAMAP-Rule" id="MF_00364"/>
    </source>
</evidence>
<dbReference type="GO" id="GO:0051301">
    <property type="term" value="P:cell division"/>
    <property type="evidence" value="ECO:0007669"/>
    <property type="project" value="UniProtKB-KW"/>
</dbReference>
<feature type="domain" description="Glycoside hydrolase family 3 N-terminal" evidence="12">
    <location>
        <begin position="10"/>
        <end position="290"/>
    </location>
</feature>
<dbReference type="NCBIfam" id="NF003740">
    <property type="entry name" value="PRK05337.1"/>
    <property type="match status" value="1"/>
</dbReference>
<keyword evidence="5 11" id="KW-0133">Cell shape</keyword>
<dbReference type="PANTHER" id="PTHR30480">
    <property type="entry name" value="BETA-HEXOSAMINIDASE-RELATED"/>
    <property type="match status" value="1"/>
</dbReference>
<evidence type="ECO:0000313" key="13">
    <source>
        <dbReference type="EMBL" id="MBA8680320.1"/>
    </source>
</evidence>
<feature type="binding site" evidence="11">
    <location>
        <position position="60"/>
    </location>
    <ligand>
        <name>substrate</name>
    </ligand>
</feature>
<organism evidence="13 14">
    <name type="scientific">Stenotrophomonas tumulicola</name>
    <dbReference type="NCBI Taxonomy" id="1685415"/>
    <lineage>
        <taxon>Bacteria</taxon>
        <taxon>Pseudomonadati</taxon>
        <taxon>Pseudomonadota</taxon>
        <taxon>Gammaproteobacteria</taxon>
        <taxon>Lysobacterales</taxon>
        <taxon>Lysobacteraceae</taxon>
        <taxon>Stenotrophomonas</taxon>
    </lineage>
</organism>
<dbReference type="InterPro" id="IPR050226">
    <property type="entry name" value="NagZ_Beta-hexosaminidase"/>
</dbReference>
<keyword evidence="8 11" id="KW-0131">Cell cycle</keyword>
<keyword evidence="4 11" id="KW-0378">Hydrolase</keyword>
<keyword evidence="14" id="KW-1185">Reference proteome</keyword>
<comment type="function">
    <text evidence="11">Plays a role in peptidoglycan recycling by cleaving the terminal beta-1,4-linked N-acetylglucosamine (GlcNAc) from peptide-linked peptidoglycan fragments, giving rise to free GlcNAc, anhydro-N-acetylmuramic acid and anhydro-N-acetylmuramic acid-linked peptides.</text>
</comment>
<dbReference type="GO" id="GO:0071555">
    <property type="term" value="P:cell wall organization"/>
    <property type="evidence" value="ECO:0007669"/>
    <property type="project" value="UniProtKB-KW"/>
</dbReference>
<protein>
    <recommendedName>
        <fullName evidence="11">Beta-hexosaminidase</fullName>
        <ecNumber evidence="11">3.2.1.52</ecNumber>
    </recommendedName>
    <alternativeName>
        <fullName evidence="11">Beta-N-acetylhexosaminidase</fullName>
    </alternativeName>
    <alternativeName>
        <fullName evidence="11">N-acetyl-beta-glucosaminidase</fullName>
    </alternativeName>
</protein>
<dbReference type="GO" id="GO:0008360">
    <property type="term" value="P:regulation of cell shape"/>
    <property type="evidence" value="ECO:0007669"/>
    <property type="project" value="UniProtKB-KW"/>
</dbReference>
<feature type="binding site" evidence="11">
    <location>
        <begin position="163"/>
        <end position="164"/>
    </location>
    <ligand>
        <name>substrate</name>
    </ligand>
</feature>
<comment type="caution">
    <text evidence="13">The sequence shown here is derived from an EMBL/GenBank/DDBJ whole genome shotgun (WGS) entry which is preliminary data.</text>
</comment>
<evidence type="ECO:0000256" key="10">
    <source>
        <dbReference type="ARBA" id="ARBA00037880"/>
    </source>
</evidence>
<evidence type="ECO:0000256" key="8">
    <source>
        <dbReference type="ARBA" id="ARBA00023306"/>
    </source>
</evidence>
<comment type="subcellular location">
    <subcellularLocation>
        <location evidence="11">Cytoplasm</location>
    </subcellularLocation>
</comment>